<feature type="domain" description="C2H2-type" evidence="9">
    <location>
        <begin position="683"/>
        <end position="707"/>
    </location>
</feature>
<keyword evidence="5" id="KW-0862">Zinc</keyword>
<evidence type="ECO:0000256" key="8">
    <source>
        <dbReference type="SAM" id="MobiDB-lite"/>
    </source>
</evidence>
<feature type="domain" description="C2H2-type" evidence="9">
    <location>
        <begin position="629"/>
        <end position="657"/>
    </location>
</feature>
<dbReference type="GO" id="GO:0000981">
    <property type="term" value="F:DNA-binding transcription factor activity, RNA polymerase II-specific"/>
    <property type="evidence" value="ECO:0007669"/>
    <property type="project" value="TreeGrafter"/>
</dbReference>
<dbReference type="Proteomes" id="UP000198287">
    <property type="component" value="Unassembled WGS sequence"/>
</dbReference>
<feature type="region of interest" description="Disordered" evidence="8">
    <location>
        <begin position="572"/>
        <end position="597"/>
    </location>
</feature>
<dbReference type="AlphaFoldDB" id="A0A226ETU9"/>
<keyword evidence="11" id="KW-1185">Reference proteome</keyword>
<name>A0A226ETU9_FOLCA</name>
<evidence type="ECO:0000313" key="10">
    <source>
        <dbReference type="EMBL" id="OXA60949.1"/>
    </source>
</evidence>
<evidence type="ECO:0000313" key="11">
    <source>
        <dbReference type="Proteomes" id="UP000198287"/>
    </source>
</evidence>
<evidence type="ECO:0000256" key="6">
    <source>
        <dbReference type="ARBA" id="ARBA00023242"/>
    </source>
</evidence>
<keyword evidence="2" id="KW-0479">Metal-binding</keyword>
<dbReference type="EMBL" id="LNIX01000002">
    <property type="protein sequence ID" value="OXA60949.1"/>
    <property type="molecule type" value="Genomic_DNA"/>
</dbReference>
<organism evidence="10 11">
    <name type="scientific">Folsomia candida</name>
    <name type="common">Springtail</name>
    <dbReference type="NCBI Taxonomy" id="158441"/>
    <lineage>
        <taxon>Eukaryota</taxon>
        <taxon>Metazoa</taxon>
        <taxon>Ecdysozoa</taxon>
        <taxon>Arthropoda</taxon>
        <taxon>Hexapoda</taxon>
        <taxon>Collembola</taxon>
        <taxon>Entomobryomorpha</taxon>
        <taxon>Isotomoidea</taxon>
        <taxon>Isotomidae</taxon>
        <taxon>Proisotominae</taxon>
        <taxon>Folsomia</taxon>
    </lineage>
</organism>
<dbReference type="InterPro" id="IPR013087">
    <property type="entry name" value="Znf_C2H2_type"/>
</dbReference>
<dbReference type="InterPro" id="IPR036236">
    <property type="entry name" value="Znf_C2H2_sf"/>
</dbReference>
<comment type="caution">
    <text evidence="10">The sequence shown here is derived from an EMBL/GenBank/DDBJ whole genome shotgun (WGS) entry which is preliminary data.</text>
</comment>
<dbReference type="SUPFAM" id="SSF57667">
    <property type="entry name" value="beta-beta-alpha zinc fingers"/>
    <property type="match status" value="1"/>
</dbReference>
<protein>
    <submittedName>
        <fullName evidence="10">Zinc finger protein PLAG1</fullName>
    </submittedName>
</protein>
<keyword evidence="4 7" id="KW-0863">Zinc-finger</keyword>
<dbReference type="SMART" id="SM00355">
    <property type="entry name" value="ZnF_C2H2"/>
    <property type="match status" value="3"/>
</dbReference>
<proteinExistence type="predicted"/>
<dbReference type="PROSITE" id="PS50157">
    <property type="entry name" value="ZINC_FINGER_C2H2_2"/>
    <property type="match status" value="3"/>
</dbReference>
<dbReference type="SUPFAM" id="SSF51197">
    <property type="entry name" value="Clavaminate synthase-like"/>
    <property type="match status" value="1"/>
</dbReference>
<dbReference type="Gene3D" id="3.30.160.60">
    <property type="entry name" value="Classic Zinc Finger"/>
    <property type="match status" value="1"/>
</dbReference>
<dbReference type="OrthoDB" id="1678912at2759"/>
<evidence type="ECO:0000256" key="7">
    <source>
        <dbReference type="PROSITE-ProRule" id="PRU00042"/>
    </source>
</evidence>
<dbReference type="GO" id="GO:0008270">
    <property type="term" value="F:zinc ion binding"/>
    <property type="evidence" value="ECO:0007669"/>
    <property type="project" value="UniProtKB-KW"/>
</dbReference>
<evidence type="ECO:0000259" key="9">
    <source>
        <dbReference type="PROSITE" id="PS50157"/>
    </source>
</evidence>
<keyword evidence="3" id="KW-0677">Repeat</keyword>
<evidence type="ECO:0000256" key="3">
    <source>
        <dbReference type="ARBA" id="ARBA00022737"/>
    </source>
</evidence>
<comment type="subcellular location">
    <subcellularLocation>
        <location evidence="1">Nucleus</location>
    </subcellularLocation>
</comment>
<feature type="domain" description="C2H2-type" evidence="9">
    <location>
        <begin position="599"/>
        <end position="627"/>
    </location>
</feature>
<evidence type="ECO:0000256" key="2">
    <source>
        <dbReference type="ARBA" id="ARBA00022723"/>
    </source>
</evidence>
<dbReference type="Pfam" id="PF00096">
    <property type="entry name" value="zf-C2H2"/>
    <property type="match status" value="2"/>
</dbReference>
<gene>
    <name evidence="10" type="ORF">Fcan01_04773</name>
</gene>
<sequence>MQFPKVSSFYSNSGPLGIHVFEGFLFSEKYRTTSTYFNSWQNEWKLIWLRPSIKTCYLNISKLRGENVAENNKPKQCRYSRLYDIEGKENLIILEEQRVLESFSNIGDLMDFMKSTTTSKLDMQVKLHVDKLNTLMNKGLPELIYFDNHLTSSSDCFLDNFDSPLSLMDNLDQEIKESVVQIGPAGLLTPLQHGYHDLPNIHLCHVGCKLWFAHIEINLNLNNEGIIIHPSSRMQLLQRVSDCFHRSKKGPQATVDVHCILRDGAFSVTFDQLDSWEILYTVLLQEDGDILMLLPGVIRFTYNPTFCVTTSMNYLTLSQEDAQVVQNHKKCTCFRSKMDHQAEARHGYWNPSIPSSINSVISTWMYSTLLEMHPVIPQDQNITTQLEPHGKQKELCSIGGVETSPNPTNDDTSDLGKPVNQTLLQSSDQNDVIIKQQTTTSGCISTQDFILSENMLISKSAYDMTDNDVILCISDAAHNEKENAHEGYSNLYMDYRQICSDLEQFFENYPSPGVHIMESCLSEVVGSDEISSSSSSSIWEISSSESDSGISSIMHHDLPELVTTMGPVSPIVPNNISSPYKETSRQKSSTTTRKQKKSFPCSECRQVLSTKAHLNRHTYLKHSTADISVQCPICLKKFANEMNLQRHRRLLPPSEEGSLWSTKRKKNLCRGRDESFAAEDSRFRCEICGQRFILKSGYNRHLRRKHS</sequence>
<keyword evidence="6" id="KW-0539">Nucleus</keyword>
<evidence type="ECO:0000256" key="4">
    <source>
        <dbReference type="ARBA" id="ARBA00022771"/>
    </source>
</evidence>
<accession>A0A226ETU9</accession>
<dbReference type="PANTHER" id="PTHR24394:SF29">
    <property type="entry name" value="MYONEURIN"/>
    <property type="match status" value="1"/>
</dbReference>
<reference evidence="10 11" key="1">
    <citation type="submission" date="2015-12" db="EMBL/GenBank/DDBJ databases">
        <title>The genome of Folsomia candida.</title>
        <authorList>
            <person name="Faddeeva A."/>
            <person name="Derks M.F."/>
            <person name="Anvar Y."/>
            <person name="Smit S."/>
            <person name="Van Straalen N."/>
            <person name="Roelofs D."/>
        </authorList>
    </citation>
    <scope>NUCLEOTIDE SEQUENCE [LARGE SCALE GENOMIC DNA]</scope>
    <source>
        <strain evidence="10 11">VU population</strain>
        <tissue evidence="10">Whole body</tissue>
    </source>
</reference>
<dbReference type="GO" id="GO:0005634">
    <property type="term" value="C:nucleus"/>
    <property type="evidence" value="ECO:0007669"/>
    <property type="project" value="UniProtKB-SubCell"/>
</dbReference>
<dbReference type="PANTHER" id="PTHR24394">
    <property type="entry name" value="ZINC FINGER PROTEIN"/>
    <property type="match status" value="1"/>
</dbReference>
<feature type="compositionally biased region" description="Polar residues" evidence="8">
    <location>
        <begin position="572"/>
        <end position="581"/>
    </location>
</feature>
<dbReference type="PROSITE" id="PS00028">
    <property type="entry name" value="ZINC_FINGER_C2H2_1"/>
    <property type="match status" value="2"/>
</dbReference>
<evidence type="ECO:0000256" key="5">
    <source>
        <dbReference type="ARBA" id="ARBA00022833"/>
    </source>
</evidence>
<evidence type="ECO:0000256" key="1">
    <source>
        <dbReference type="ARBA" id="ARBA00004123"/>
    </source>
</evidence>